<dbReference type="EMBL" id="CP021111">
    <property type="protein sequence ID" value="ARP96730.1"/>
    <property type="molecule type" value="Genomic_DNA"/>
</dbReference>
<name>A0A1W6ZHV5_9BORD</name>
<evidence type="ECO:0000313" key="2">
    <source>
        <dbReference type="Proteomes" id="UP000194161"/>
    </source>
</evidence>
<evidence type="ECO:0000313" key="1">
    <source>
        <dbReference type="EMBL" id="ARP96730.1"/>
    </source>
</evidence>
<dbReference type="AlphaFoldDB" id="A0A1W6ZHV5"/>
<proteinExistence type="predicted"/>
<dbReference type="SUPFAM" id="SSF117987">
    <property type="entry name" value="CRISPR-associated protein"/>
    <property type="match status" value="2"/>
</dbReference>
<dbReference type="InterPro" id="IPR010179">
    <property type="entry name" value="CRISPR-assoc_prot_Cse3"/>
</dbReference>
<dbReference type="NCBIfam" id="TIGR01907">
    <property type="entry name" value="casE_Cse3"/>
    <property type="match status" value="1"/>
</dbReference>
<dbReference type="Pfam" id="PF08798">
    <property type="entry name" value="CRISPR_assoc"/>
    <property type="match status" value="1"/>
</dbReference>
<dbReference type="Proteomes" id="UP000194161">
    <property type="component" value="Chromosome"/>
</dbReference>
<keyword evidence="2" id="KW-1185">Reference proteome</keyword>
<organism evidence="1 2">
    <name type="scientific">Bordetella genomosp. 13</name>
    <dbReference type="NCBI Taxonomy" id="463040"/>
    <lineage>
        <taxon>Bacteria</taxon>
        <taxon>Pseudomonadati</taxon>
        <taxon>Pseudomonadota</taxon>
        <taxon>Betaproteobacteria</taxon>
        <taxon>Burkholderiales</taxon>
        <taxon>Alcaligenaceae</taxon>
        <taxon>Bordetella</taxon>
    </lineage>
</organism>
<gene>
    <name evidence="1" type="ORF">CAL15_21605</name>
</gene>
<accession>A0A1W6ZHV5</accession>
<dbReference type="Gene3D" id="3.30.70.1210">
    <property type="entry name" value="Crispr-associated protein, domain 2"/>
    <property type="match status" value="1"/>
</dbReference>
<sequence length="203" mass="22520">MHLSQLAIDLRSHGARRDLADAYEMHRTLSRAFAVDAATEPERFLWRIEAAGVWAEPMVLVQSRAEPDWSPLTALANYLRQSVHVKRLDLDRLVVPARKYRFRFVANPTVTRNGKRYGLAAEAQQLEWLGRQGDKHGFSVEAVMVAASDRVQMRKKDAGIHLQRTCFEGLLTVRDANAVSAALLQGIGPGKAFGCGMLSIAPG</sequence>
<protein>
    <submittedName>
        <fullName evidence="1">Type I-E CRISPR-associated protein Cas6/Cse3/CasE</fullName>
    </submittedName>
</protein>
<dbReference type="Gene3D" id="3.30.70.1200">
    <property type="entry name" value="Crispr-associated protein, domain 1"/>
    <property type="match status" value="1"/>
</dbReference>
<dbReference type="KEGG" id="bgm:CAL15_21605"/>
<dbReference type="STRING" id="463040.CAL15_21605"/>
<dbReference type="RefSeq" id="WP_086080376.1">
    <property type="nucleotide sequence ID" value="NZ_CP021111.1"/>
</dbReference>
<dbReference type="OrthoDB" id="9795689at2"/>
<dbReference type="SMART" id="SM01101">
    <property type="entry name" value="CRISPR_assoc"/>
    <property type="match status" value="1"/>
</dbReference>
<reference evidence="1 2" key="1">
    <citation type="submission" date="2017-05" db="EMBL/GenBank/DDBJ databases">
        <title>Complete and WGS of Bordetella genogroups.</title>
        <authorList>
            <person name="Spilker T."/>
            <person name="LiPuma J."/>
        </authorList>
    </citation>
    <scope>NUCLEOTIDE SEQUENCE [LARGE SCALE GENOMIC DNA]</scope>
    <source>
        <strain evidence="1 2">AU7206</strain>
    </source>
</reference>
<dbReference type="CDD" id="cd09727">
    <property type="entry name" value="Cas6_I-E"/>
    <property type="match status" value="1"/>
</dbReference>